<name>H0EHN9_GLAL7</name>
<dbReference type="InParanoid" id="H0EHN9"/>
<dbReference type="EMBL" id="AGUE01000040">
    <property type="protein sequence ID" value="EHL02068.1"/>
    <property type="molecule type" value="Genomic_DNA"/>
</dbReference>
<reference evidence="2 3" key="1">
    <citation type="journal article" date="2012" name="Eukaryot. Cell">
        <title>Genome sequence of the fungus Glarea lozoyensis: the first genome sequence of a species from the Helotiaceae family.</title>
        <authorList>
            <person name="Youssar L."/>
            <person name="Gruening B.A."/>
            <person name="Erxleben A."/>
            <person name="Guenther S."/>
            <person name="Huettel W."/>
        </authorList>
    </citation>
    <scope>NUCLEOTIDE SEQUENCE [LARGE SCALE GENOMIC DNA]</scope>
    <source>
        <strain evidence="3">ATCC 74030 / MF5533</strain>
    </source>
</reference>
<feature type="compositionally biased region" description="Basic and acidic residues" evidence="1">
    <location>
        <begin position="178"/>
        <end position="200"/>
    </location>
</feature>
<dbReference type="PROSITE" id="PS00018">
    <property type="entry name" value="EF_HAND_1"/>
    <property type="match status" value="1"/>
</dbReference>
<sequence length="237" mass="26423">MSPESKLEVAYPNNDTEFMGTLHHALLCAQAEIKLYGHRHIGILYPDSEFSTAYETAAEELDQADYMNLDIAVDDSGSGTLEAEDIKLVQTVLDTKQYHENELAYEAMIDKLTNGTFDTSQEGRNQGSGATREDARIFKEQEEEYEAMIDGIIQGTYDSEHYGRSYDSVVVYSTSNSDDEHLDGNGHAEASEKVGERLSEELEYGLQLDHRSNAPSPDEMDVSSSHIQRGSSEESFV</sequence>
<dbReference type="OrthoDB" id="10273067at2759"/>
<dbReference type="Proteomes" id="UP000005446">
    <property type="component" value="Unassembled WGS sequence"/>
</dbReference>
<keyword evidence="3" id="KW-1185">Reference proteome</keyword>
<evidence type="ECO:0000313" key="3">
    <source>
        <dbReference type="Proteomes" id="UP000005446"/>
    </source>
</evidence>
<dbReference type="InterPro" id="IPR018247">
    <property type="entry name" value="EF_Hand_1_Ca_BS"/>
</dbReference>
<feature type="compositionally biased region" description="Polar residues" evidence="1">
    <location>
        <begin position="222"/>
        <end position="237"/>
    </location>
</feature>
<gene>
    <name evidence="2" type="ORF">M7I_2023</name>
</gene>
<comment type="caution">
    <text evidence="2">The sequence shown here is derived from an EMBL/GenBank/DDBJ whole genome shotgun (WGS) entry which is preliminary data.</text>
</comment>
<protein>
    <submittedName>
        <fullName evidence="2">Uncharacterized protein</fullName>
    </submittedName>
</protein>
<accession>H0EHN9</accession>
<dbReference type="HOGENOM" id="CLU_1170727_0_0_1"/>
<evidence type="ECO:0000256" key="1">
    <source>
        <dbReference type="SAM" id="MobiDB-lite"/>
    </source>
</evidence>
<organism evidence="2 3">
    <name type="scientific">Glarea lozoyensis (strain ATCC 74030 / MF5533)</name>
    <dbReference type="NCBI Taxonomy" id="1104152"/>
    <lineage>
        <taxon>Eukaryota</taxon>
        <taxon>Fungi</taxon>
        <taxon>Dikarya</taxon>
        <taxon>Ascomycota</taxon>
        <taxon>Pezizomycotina</taxon>
        <taxon>Leotiomycetes</taxon>
        <taxon>Helotiales</taxon>
        <taxon>Helotiaceae</taxon>
        <taxon>Glarea</taxon>
    </lineage>
</organism>
<feature type="region of interest" description="Disordered" evidence="1">
    <location>
        <begin position="176"/>
        <end position="237"/>
    </location>
</feature>
<proteinExistence type="predicted"/>
<evidence type="ECO:0000313" key="2">
    <source>
        <dbReference type="EMBL" id="EHL02068.1"/>
    </source>
</evidence>
<dbReference type="AlphaFoldDB" id="H0EHN9"/>